<dbReference type="EMBL" id="JPGN01000083">
    <property type="protein sequence ID" value="KFI18382.1"/>
    <property type="molecule type" value="Genomic_DNA"/>
</dbReference>
<reference evidence="1 2" key="1">
    <citation type="submission" date="2014-07" db="EMBL/GenBank/DDBJ databases">
        <title>Comparative analysis of Nitrosococcus oceani genome inventories of strains from Pacific and Atlantic gyres.</title>
        <authorList>
            <person name="Lim C.K."/>
            <person name="Wang L."/>
            <person name="Sayavedra-Soto L.A."/>
            <person name="Klotz M.G."/>
        </authorList>
    </citation>
    <scope>NUCLEOTIDE SEQUENCE [LARGE SCALE GENOMIC DNA]</scope>
    <source>
        <strain evidence="1 2">C-27</strain>
    </source>
</reference>
<dbReference type="Proteomes" id="UP000028839">
    <property type="component" value="Unassembled WGS sequence"/>
</dbReference>
<protein>
    <submittedName>
        <fullName evidence="1">Uncharacterized protein</fullName>
    </submittedName>
</protein>
<evidence type="ECO:0000313" key="1">
    <source>
        <dbReference type="EMBL" id="KFI18382.1"/>
    </source>
</evidence>
<evidence type="ECO:0000313" key="2">
    <source>
        <dbReference type="Proteomes" id="UP000028839"/>
    </source>
</evidence>
<sequence length="68" mass="7372">MSTSNTTERAIALYSSCVLSMAPPASNTNFAIRVFSELGVVYIANEDRSMLINQLPTEFVQAVLTSIS</sequence>
<dbReference type="HOGENOM" id="CLU_204588_0_0_6"/>
<gene>
    <name evidence="1" type="ORF">IB75_14685</name>
</gene>
<proteinExistence type="predicted"/>
<accession>A0A0E2ZJG3</accession>
<organism evidence="1 2">
    <name type="scientific">Nitrosococcus oceani C-27</name>
    <dbReference type="NCBI Taxonomy" id="314279"/>
    <lineage>
        <taxon>Bacteria</taxon>
        <taxon>Pseudomonadati</taxon>
        <taxon>Pseudomonadota</taxon>
        <taxon>Gammaproteobacteria</taxon>
        <taxon>Chromatiales</taxon>
        <taxon>Chromatiaceae</taxon>
        <taxon>Nitrosococcus</taxon>
    </lineage>
</organism>
<dbReference type="AlphaFoldDB" id="A0A0E2ZJG3"/>
<comment type="caution">
    <text evidence="1">The sequence shown here is derived from an EMBL/GenBank/DDBJ whole genome shotgun (WGS) entry which is preliminary data.</text>
</comment>
<name>A0A0E2ZJG3_9GAMM</name>